<organism evidence="12 13">
    <name type="scientific">Marinobacterium lacunae</name>
    <dbReference type="NCBI Taxonomy" id="1232683"/>
    <lineage>
        <taxon>Bacteria</taxon>
        <taxon>Pseudomonadati</taxon>
        <taxon>Pseudomonadota</taxon>
        <taxon>Gammaproteobacteria</taxon>
        <taxon>Oceanospirillales</taxon>
        <taxon>Oceanospirillaceae</taxon>
        <taxon>Marinobacterium</taxon>
    </lineage>
</organism>
<evidence type="ECO:0000256" key="2">
    <source>
        <dbReference type="ARBA" id="ARBA00022490"/>
    </source>
</evidence>
<evidence type="ECO:0000256" key="4">
    <source>
        <dbReference type="ARBA" id="ARBA00023315"/>
    </source>
</evidence>
<feature type="site" description="Lowers pKa of active site Cys" evidence="6 10">
    <location>
        <position position="136"/>
    </location>
</feature>
<evidence type="ECO:0000256" key="3">
    <source>
        <dbReference type="ARBA" id="ARBA00022679"/>
    </source>
</evidence>
<sequence length="217" mass="24316">MPVADQVIARVLGLQPYEPTWRRMQTLTAERGPDTLDEIWLLEHEPVFTQGQAGKAEHLLNPGDIPVIQADRGGQVTYHGPGQLLAYLMVDLRRRKLGVRDMVNLMEATVVRVLADFDIQAYPKPDAPGVYVDEAKICSLGLRVRRGCSFHGLALNLNMDLAPFLRINPCGYSGLQMTQLSMLRPDADIESVPERLLNYLIEQIGYTSVSRTTSWND</sequence>
<evidence type="ECO:0000256" key="1">
    <source>
        <dbReference type="ARBA" id="ARBA00004821"/>
    </source>
</evidence>
<dbReference type="Pfam" id="PF21948">
    <property type="entry name" value="LplA-B_cat"/>
    <property type="match status" value="1"/>
</dbReference>
<dbReference type="SUPFAM" id="SSF55681">
    <property type="entry name" value="Class II aaRS and biotin synthetases"/>
    <property type="match status" value="1"/>
</dbReference>
<dbReference type="PROSITE" id="PS01313">
    <property type="entry name" value="LIPB"/>
    <property type="match status" value="1"/>
</dbReference>
<dbReference type="OrthoDB" id="9787061at2"/>
<feature type="binding site" evidence="6 9">
    <location>
        <begin position="152"/>
        <end position="154"/>
    </location>
    <ligand>
        <name>substrate</name>
    </ligand>
</feature>
<comment type="similarity">
    <text evidence="6 7">Belongs to the LipB family.</text>
</comment>
<evidence type="ECO:0000259" key="11">
    <source>
        <dbReference type="PROSITE" id="PS51733"/>
    </source>
</evidence>
<evidence type="ECO:0000256" key="10">
    <source>
        <dbReference type="PIRSR" id="PIRSR016262-3"/>
    </source>
</evidence>
<dbReference type="PANTHER" id="PTHR10993">
    <property type="entry name" value="OCTANOYLTRANSFERASE"/>
    <property type="match status" value="1"/>
</dbReference>
<dbReference type="PANTHER" id="PTHR10993:SF7">
    <property type="entry name" value="LIPOYLTRANSFERASE 2, MITOCHONDRIAL-RELATED"/>
    <property type="match status" value="1"/>
</dbReference>
<dbReference type="Gene3D" id="3.30.930.10">
    <property type="entry name" value="Bira Bifunctional Protein, Domain 2"/>
    <property type="match status" value="1"/>
</dbReference>
<dbReference type="RefSeq" id="WP_036184567.1">
    <property type="nucleotide sequence ID" value="NZ_JMQN01000015.1"/>
</dbReference>
<gene>
    <name evidence="6" type="primary">lipB</name>
    <name evidence="12" type="ORF">ADIMK_1022</name>
</gene>
<evidence type="ECO:0000256" key="8">
    <source>
        <dbReference type="PIRSR" id="PIRSR016262-1"/>
    </source>
</evidence>
<dbReference type="PIRSF" id="PIRSF016262">
    <property type="entry name" value="LPLase"/>
    <property type="match status" value="1"/>
</dbReference>
<reference evidence="12 13" key="1">
    <citation type="submission" date="2014-04" db="EMBL/GenBank/DDBJ databases">
        <title>Marinobacterium kochiensis sp. nov., isolated from sediment sample collected from Kochi backwaters in Kerala, India.</title>
        <authorList>
            <person name="Singh A."/>
            <person name="Pinnaka A.K."/>
        </authorList>
    </citation>
    <scope>NUCLEOTIDE SEQUENCE [LARGE SCALE GENOMIC DNA]</scope>
    <source>
        <strain evidence="12 13">AK27</strain>
    </source>
</reference>
<evidence type="ECO:0000256" key="7">
    <source>
        <dbReference type="PIRNR" id="PIRNR016262"/>
    </source>
</evidence>
<dbReference type="FunFam" id="3.30.930.10:FF:000020">
    <property type="entry name" value="Octanoyltransferase"/>
    <property type="match status" value="1"/>
</dbReference>
<dbReference type="PATRIC" id="fig|1232683.4.peg.1012"/>
<dbReference type="eggNOG" id="COG0321">
    <property type="taxonomic scope" value="Bacteria"/>
</dbReference>
<accession>A0A081G1B4</accession>
<dbReference type="InterPro" id="IPR004143">
    <property type="entry name" value="BPL_LPL_catalytic"/>
</dbReference>
<dbReference type="STRING" id="1232683.ADIMK_1022"/>
<dbReference type="GO" id="GO:0033819">
    <property type="term" value="F:lipoyl(octanoyl) transferase activity"/>
    <property type="evidence" value="ECO:0007669"/>
    <property type="project" value="UniProtKB-EC"/>
</dbReference>
<dbReference type="NCBIfam" id="TIGR00214">
    <property type="entry name" value="lipB"/>
    <property type="match status" value="1"/>
</dbReference>
<name>A0A081G1B4_9GAMM</name>
<protein>
    <recommendedName>
        <fullName evidence="6 7">Octanoyltransferase</fullName>
        <ecNumber evidence="6 7">2.3.1.181</ecNumber>
    </recommendedName>
    <alternativeName>
        <fullName evidence="6">Lipoate-protein ligase B</fullName>
    </alternativeName>
    <alternativeName>
        <fullName evidence="6">Lipoyl/octanoyl transferase</fullName>
    </alternativeName>
    <alternativeName>
        <fullName evidence="6">Octanoyl-[acyl-carrier-protein]-protein N-octanoyltransferase</fullName>
    </alternativeName>
</protein>
<dbReference type="UniPathway" id="UPA00538">
    <property type="reaction ID" value="UER00592"/>
</dbReference>
<evidence type="ECO:0000256" key="6">
    <source>
        <dbReference type="HAMAP-Rule" id="MF_00013"/>
    </source>
</evidence>
<evidence type="ECO:0000256" key="9">
    <source>
        <dbReference type="PIRSR" id="PIRSR016262-2"/>
    </source>
</evidence>
<dbReference type="InterPro" id="IPR000544">
    <property type="entry name" value="Octanoyltransferase"/>
</dbReference>
<comment type="function">
    <text evidence="5 6 7">Catalyzes the transfer of endogenously produced octanoic acid from octanoyl-acyl-carrier-protein onto the lipoyl domains of lipoate-dependent enzymes. Lipoyl-ACP can also act as a substrate although octanoyl-ACP is likely to be the physiological substrate.</text>
</comment>
<keyword evidence="4 6" id="KW-0012">Acyltransferase</keyword>
<keyword evidence="2 6" id="KW-0963">Cytoplasm</keyword>
<dbReference type="Proteomes" id="UP000028252">
    <property type="component" value="Unassembled WGS sequence"/>
</dbReference>
<feature type="domain" description="BPL/LPL catalytic" evidence="11">
    <location>
        <begin position="33"/>
        <end position="208"/>
    </location>
</feature>
<dbReference type="EC" id="2.3.1.181" evidence="6 7"/>
<dbReference type="GO" id="GO:0009249">
    <property type="term" value="P:protein lipoylation"/>
    <property type="evidence" value="ECO:0007669"/>
    <property type="project" value="InterPro"/>
</dbReference>
<dbReference type="HAMAP" id="MF_00013">
    <property type="entry name" value="LipB"/>
    <property type="match status" value="1"/>
</dbReference>
<evidence type="ECO:0000313" key="13">
    <source>
        <dbReference type="Proteomes" id="UP000028252"/>
    </source>
</evidence>
<dbReference type="AlphaFoldDB" id="A0A081G1B4"/>
<feature type="binding site" evidence="6 9">
    <location>
        <begin position="139"/>
        <end position="141"/>
    </location>
    <ligand>
        <name>substrate</name>
    </ligand>
</feature>
<evidence type="ECO:0000256" key="5">
    <source>
        <dbReference type="ARBA" id="ARBA00024732"/>
    </source>
</evidence>
<comment type="catalytic activity">
    <reaction evidence="6 7">
        <text>octanoyl-[ACP] + L-lysyl-[protein] = N(6)-octanoyl-L-lysyl-[protein] + holo-[ACP] + H(+)</text>
        <dbReference type="Rhea" id="RHEA:17665"/>
        <dbReference type="Rhea" id="RHEA-COMP:9636"/>
        <dbReference type="Rhea" id="RHEA-COMP:9685"/>
        <dbReference type="Rhea" id="RHEA-COMP:9752"/>
        <dbReference type="Rhea" id="RHEA-COMP:9928"/>
        <dbReference type="ChEBI" id="CHEBI:15378"/>
        <dbReference type="ChEBI" id="CHEBI:29969"/>
        <dbReference type="ChEBI" id="CHEBI:64479"/>
        <dbReference type="ChEBI" id="CHEBI:78463"/>
        <dbReference type="ChEBI" id="CHEBI:78809"/>
        <dbReference type="EC" id="2.3.1.181"/>
    </reaction>
</comment>
<dbReference type="CDD" id="cd16444">
    <property type="entry name" value="LipB"/>
    <property type="match status" value="1"/>
</dbReference>
<comment type="caution">
    <text evidence="12">The sequence shown here is derived from an EMBL/GenBank/DDBJ whole genome shotgun (WGS) entry which is preliminary data.</text>
</comment>
<dbReference type="InterPro" id="IPR020605">
    <property type="entry name" value="Octanoyltransferase_CS"/>
</dbReference>
<feature type="active site" description="Acyl-thioester intermediate" evidence="6 8">
    <location>
        <position position="170"/>
    </location>
</feature>
<feature type="binding site" evidence="6 9">
    <location>
        <begin position="72"/>
        <end position="79"/>
    </location>
    <ligand>
        <name>substrate</name>
    </ligand>
</feature>
<comment type="miscellaneous">
    <text evidence="6">In the reaction, the free carboxyl group of octanoic acid is attached via an amide linkage to the epsilon-amino group of a specific lysine residue of lipoyl domains of lipoate-dependent enzymes.</text>
</comment>
<proteinExistence type="inferred from homology"/>
<comment type="subcellular location">
    <subcellularLocation>
        <location evidence="6">Cytoplasm</location>
    </subcellularLocation>
</comment>
<keyword evidence="3 6" id="KW-0808">Transferase</keyword>
<dbReference type="EMBL" id="JMQN01000015">
    <property type="protein sequence ID" value="KEA64569.1"/>
    <property type="molecule type" value="Genomic_DNA"/>
</dbReference>
<dbReference type="GO" id="GO:0005737">
    <property type="term" value="C:cytoplasm"/>
    <property type="evidence" value="ECO:0007669"/>
    <property type="project" value="UniProtKB-SubCell"/>
</dbReference>
<dbReference type="NCBIfam" id="NF010922">
    <property type="entry name" value="PRK14342.1"/>
    <property type="match status" value="1"/>
</dbReference>
<comment type="pathway">
    <text evidence="1 6 7">Protein modification; protein lipoylation via endogenous pathway; protein N(6)-(lipoyl)lysine from octanoyl-[acyl-carrier-protein]: step 1/2.</text>
</comment>
<evidence type="ECO:0000313" key="12">
    <source>
        <dbReference type="EMBL" id="KEA64569.1"/>
    </source>
</evidence>
<keyword evidence="13" id="KW-1185">Reference proteome</keyword>
<dbReference type="InterPro" id="IPR045864">
    <property type="entry name" value="aa-tRNA-synth_II/BPL/LPL"/>
</dbReference>
<dbReference type="PROSITE" id="PS51733">
    <property type="entry name" value="BPL_LPL_CATALYTIC"/>
    <property type="match status" value="1"/>
</dbReference>